<dbReference type="Proteomes" id="UP000784294">
    <property type="component" value="Unassembled WGS sequence"/>
</dbReference>
<reference evidence="2" key="1">
    <citation type="submission" date="2018-11" db="EMBL/GenBank/DDBJ databases">
        <authorList>
            <consortium name="Pathogen Informatics"/>
        </authorList>
    </citation>
    <scope>NUCLEOTIDE SEQUENCE</scope>
</reference>
<evidence type="ECO:0000313" key="2">
    <source>
        <dbReference type="EMBL" id="VEL21582.1"/>
    </source>
</evidence>
<accession>A0A448WVZ6</accession>
<sequence length="101" mass="11083">MNLAPGLHAIAMPNGGLDLVIHFYTSRNEQLADAMTSWRQSEASRDSEGLLSDTPSAKGSTMDTAPMSLNVGRTSSQNVQSSCFELNPREPWVESNEWVQK</sequence>
<feature type="region of interest" description="Disordered" evidence="1">
    <location>
        <begin position="35"/>
        <end position="76"/>
    </location>
</feature>
<comment type="caution">
    <text evidence="2">The sequence shown here is derived from an EMBL/GenBank/DDBJ whole genome shotgun (WGS) entry which is preliminary data.</text>
</comment>
<gene>
    <name evidence="2" type="ORF">PXEA_LOCUS15022</name>
</gene>
<keyword evidence="3" id="KW-1185">Reference proteome</keyword>
<evidence type="ECO:0000313" key="3">
    <source>
        <dbReference type="Proteomes" id="UP000784294"/>
    </source>
</evidence>
<proteinExistence type="predicted"/>
<name>A0A448WVZ6_9PLAT</name>
<dbReference type="EMBL" id="CAAALY010052062">
    <property type="protein sequence ID" value="VEL21582.1"/>
    <property type="molecule type" value="Genomic_DNA"/>
</dbReference>
<dbReference type="OrthoDB" id="619536at2759"/>
<organism evidence="2 3">
    <name type="scientific">Protopolystoma xenopodis</name>
    <dbReference type="NCBI Taxonomy" id="117903"/>
    <lineage>
        <taxon>Eukaryota</taxon>
        <taxon>Metazoa</taxon>
        <taxon>Spiralia</taxon>
        <taxon>Lophotrochozoa</taxon>
        <taxon>Platyhelminthes</taxon>
        <taxon>Monogenea</taxon>
        <taxon>Polyopisthocotylea</taxon>
        <taxon>Polystomatidea</taxon>
        <taxon>Polystomatidae</taxon>
        <taxon>Protopolystoma</taxon>
    </lineage>
</organism>
<feature type="compositionally biased region" description="Polar residues" evidence="1">
    <location>
        <begin position="53"/>
        <end position="63"/>
    </location>
</feature>
<evidence type="ECO:0000256" key="1">
    <source>
        <dbReference type="SAM" id="MobiDB-lite"/>
    </source>
</evidence>
<dbReference type="AlphaFoldDB" id="A0A448WVZ6"/>
<protein>
    <submittedName>
        <fullName evidence="2">Uncharacterized protein</fullName>
    </submittedName>
</protein>